<gene>
    <name evidence="1" type="ORF">MYCIT1_LOCUS11852</name>
</gene>
<dbReference type="AlphaFoldDB" id="A0AAD2JY93"/>
<organism evidence="1 2">
    <name type="scientific">Mycena citricolor</name>
    <dbReference type="NCBI Taxonomy" id="2018698"/>
    <lineage>
        <taxon>Eukaryota</taxon>
        <taxon>Fungi</taxon>
        <taxon>Dikarya</taxon>
        <taxon>Basidiomycota</taxon>
        <taxon>Agaricomycotina</taxon>
        <taxon>Agaricomycetes</taxon>
        <taxon>Agaricomycetidae</taxon>
        <taxon>Agaricales</taxon>
        <taxon>Marasmiineae</taxon>
        <taxon>Mycenaceae</taxon>
        <taxon>Mycena</taxon>
    </lineage>
</organism>
<accession>A0AAD2JY93</accession>
<sequence length="69" mass="8099">GGKNMTVSLPRDSLRRKIHLLRRRSSRRRRSWQPSIRPPSSLRISDWMRSSASDTRFRHSSSDFCACPD</sequence>
<evidence type="ECO:0000313" key="2">
    <source>
        <dbReference type="Proteomes" id="UP001295794"/>
    </source>
</evidence>
<reference evidence="1" key="1">
    <citation type="submission" date="2023-11" db="EMBL/GenBank/DDBJ databases">
        <authorList>
            <person name="De Vega J J."/>
            <person name="De Vega J J."/>
        </authorList>
    </citation>
    <scope>NUCLEOTIDE SEQUENCE</scope>
</reference>
<proteinExistence type="predicted"/>
<name>A0AAD2JY93_9AGAR</name>
<keyword evidence="2" id="KW-1185">Reference proteome</keyword>
<comment type="caution">
    <text evidence="1">The sequence shown here is derived from an EMBL/GenBank/DDBJ whole genome shotgun (WGS) entry which is preliminary data.</text>
</comment>
<protein>
    <submittedName>
        <fullName evidence="1">Uncharacterized protein</fullName>
    </submittedName>
</protein>
<evidence type="ECO:0000313" key="1">
    <source>
        <dbReference type="EMBL" id="CAK5268572.1"/>
    </source>
</evidence>
<dbReference type="EMBL" id="CAVNYO010000138">
    <property type="protein sequence ID" value="CAK5268572.1"/>
    <property type="molecule type" value="Genomic_DNA"/>
</dbReference>
<feature type="non-terminal residue" evidence="1">
    <location>
        <position position="1"/>
    </location>
</feature>
<dbReference type="Proteomes" id="UP001295794">
    <property type="component" value="Unassembled WGS sequence"/>
</dbReference>